<organism evidence="1 2">
    <name type="scientific">Hebeloma cylindrosporum</name>
    <dbReference type="NCBI Taxonomy" id="76867"/>
    <lineage>
        <taxon>Eukaryota</taxon>
        <taxon>Fungi</taxon>
        <taxon>Dikarya</taxon>
        <taxon>Basidiomycota</taxon>
        <taxon>Agaricomycotina</taxon>
        <taxon>Agaricomycetes</taxon>
        <taxon>Agaricomycetidae</taxon>
        <taxon>Agaricales</taxon>
        <taxon>Agaricineae</taxon>
        <taxon>Hymenogastraceae</taxon>
        <taxon>Hebeloma</taxon>
    </lineage>
</organism>
<gene>
    <name evidence="1" type="ORF">M413DRAFT_445292</name>
</gene>
<name>A0A0C3CAL3_HEBCY</name>
<protein>
    <submittedName>
        <fullName evidence="1">Uncharacterized protein</fullName>
    </submittedName>
</protein>
<sequence length="115" mass="13096">MKAVEYSDLPSEVGDLIFDQLWYSTSNLPLESVAQKLGLFRKCLPVSRDFRHRILTRSCVTNYVRLIPGNKYTTRLKEVISPPWGSQLDGIGRYITCSYHITPLIRGGHTSSDHL</sequence>
<dbReference type="Proteomes" id="UP000053424">
    <property type="component" value="Unassembled WGS sequence"/>
</dbReference>
<accession>A0A0C3CAL3</accession>
<evidence type="ECO:0000313" key="2">
    <source>
        <dbReference type="Proteomes" id="UP000053424"/>
    </source>
</evidence>
<dbReference type="AlphaFoldDB" id="A0A0C3CAL3"/>
<keyword evidence="2" id="KW-1185">Reference proteome</keyword>
<reference evidence="1 2" key="1">
    <citation type="submission" date="2014-04" db="EMBL/GenBank/DDBJ databases">
        <authorList>
            <consortium name="DOE Joint Genome Institute"/>
            <person name="Kuo A."/>
            <person name="Gay G."/>
            <person name="Dore J."/>
            <person name="Kohler A."/>
            <person name="Nagy L.G."/>
            <person name="Floudas D."/>
            <person name="Copeland A."/>
            <person name="Barry K.W."/>
            <person name="Cichocki N."/>
            <person name="Veneault-Fourrey C."/>
            <person name="LaButti K."/>
            <person name="Lindquist E.A."/>
            <person name="Lipzen A."/>
            <person name="Lundell T."/>
            <person name="Morin E."/>
            <person name="Murat C."/>
            <person name="Sun H."/>
            <person name="Tunlid A."/>
            <person name="Henrissat B."/>
            <person name="Grigoriev I.V."/>
            <person name="Hibbett D.S."/>
            <person name="Martin F."/>
            <person name="Nordberg H.P."/>
            <person name="Cantor M.N."/>
            <person name="Hua S.X."/>
        </authorList>
    </citation>
    <scope>NUCLEOTIDE SEQUENCE [LARGE SCALE GENOMIC DNA]</scope>
    <source>
        <strain evidence="2">h7</strain>
    </source>
</reference>
<dbReference type="EMBL" id="KN831780">
    <property type="protein sequence ID" value="KIM41254.1"/>
    <property type="molecule type" value="Genomic_DNA"/>
</dbReference>
<dbReference type="HOGENOM" id="CLU_2109334_0_0_1"/>
<evidence type="ECO:0000313" key="1">
    <source>
        <dbReference type="EMBL" id="KIM41254.1"/>
    </source>
</evidence>
<reference evidence="2" key="2">
    <citation type="submission" date="2015-01" db="EMBL/GenBank/DDBJ databases">
        <title>Evolutionary Origins and Diversification of the Mycorrhizal Mutualists.</title>
        <authorList>
            <consortium name="DOE Joint Genome Institute"/>
            <consortium name="Mycorrhizal Genomics Consortium"/>
            <person name="Kohler A."/>
            <person name="Kuo A."/>
            <person name="Nagy L.G."/>
            <person name="Floudas D."/>
            <person name="Copeland A."/>
            <person name="Barry K.W."/>
            <person name="Cichocki N."/>
            <person name="Veneault-Fourrey C."/>
            <person name="LaButti K."/>
            <person name="Lindquist E.A."/>
            <person name="Lipzen A."/>
            <person name="Lundell T."/>
            <person name="Morin E."/>
            <person name="Murat C."/>
            <person name="Riley R."/>
            <person name="Ohm R."/>
            <person name="Sun H."/>
            <person name="Tunlid A."/>
            <person name="Henrissat B."/>
            <person name="Grigoriev I.V."/>
            <person name="Hibbett D.S."/>
            <person name="Martin F."/>
        </authorList>
    </citation>
    <scope>NUCLEOTIDE SEQUENCE [LARGE SCALE GENOMIC DNA]</scope>
    <source>
        <strain evidence="2">h7</strain>
    </source>
</reference>
<proteinExistence type="predicted"/>